<comment type="caution">
    <text evidence="1">The sequence shown here is derived from an EMBL/GenBank/DDBJ whole genome shotgun (WGS) entry which is preliminary data.</text>
</comment>
<dbReference type="Gene3D" id="3.40.50.720">
    <property type="entry name" value="NAD(P)-binding Rossmann-like Domain"/>
    <property type="match status" value="1"/>
</dbReference>
<dbReference type="SUPFAM" id="SSF51735">
    <property type="entry name" value="NAD(P)-binding Rossmann-fold domains"/>
    <property type="match status" value="1"/>
</dbReference>
<dbReference type="Pfam" id="PF00106">
    <property type="entry name" value="adh_short"/>
    <property type="match status" value="1"/>
</dbReference>
<dbReference type="PANTHER" id="PTHR43313:SF1">
    <property type="entry name" value="3BETA-HYDROXYSTEROID DEHYDROGENASE DHS-16"/>
    <property type="match status" value="1"/>
</dbReference>
<accession>A0A4Y2FCD5</accession>
<evidence type="ECO:0000313" key="1">
    <source>
        <dbReference type="EMBL" id="GBM39163.1"/>
    </source>
</evidence>
<keyword evidence="2" id="KW-1185">Reference proteome</keyword>
<dbReference type="GO" id="GO:0008202">
    <property type="term" value="P:steroid metabolic process"/>
    <property type="evidence" value="ECO:0007669"/>
    <property type="project" value="TreeGrafter"/>
</dbReference>
<protein>
    <submittedName>
        <fullName evidence="1">Uncharacterized protein</fullName>
    </submittedName>
</protein>
<dbReference type="Proteomes" id="UP000499080">
    <property type="component" value="Unassembled WGS sequence"/>
</dbReference>
<dbReference type="InterPro" id="IPR002347">
    <property type="entry name" value="SDR_fam"/>
</dbReference>
<dbReference type="PANTHER" id="PTHR43313">
    <property type="entry name" value="SHORT-CHAIN DEHYDROGENASE/REDUCTASE FAMILY 9C"/>
    <property type="match status" value="1"/>
</dbReference>
<dbReference type="OrthoDB" id="294295at2759"/>
<dbReference type="AlphaFoldDB" id="A0A4Y2FCD5"/>
<evidence type="ECO:0000313" key="2">
    <source>
        <dbReference type="Proteomes" id="UP000499080"/>
    </source>
</evidence>
<dbReference type="EMBL" id="BGPR01000888">
    <property type="protein sequence ID" value="GBM39163.1"/>
    <property type="molecule type" value="Genomic_DNA"/>
</dbReference>
<dbReference type="GO" id="GO:0016491">
    <property type="term" value="F:oxidoreductase activity"/>
    <property type="evidence" value="ECO:0007669"/>
    <property type="project" value="TreeGrafter"/>
</dbReference>
<name>A0A4Y2FCD5_ARAVE</name>
<proteinExistence type="predicted"/>
<reference evidence="1 2" key="1">
    <citation type="journal article" date="2019" name="Sci. Rep.">
        <title>Orb-weaving spider Araneus ventricosus genome elucidates the spidroin gene catalogue.</title>
        <authorList>
            <person name="Kono N."/>
            <person name="Nakamura H."/>
            <person name="Ohtoshi R."/>
            <person name="Moran D.A.P."/>
            <person name="Shinohara A."/>
            <person name="Yoshida Y."/>
            <person name="Fujiwara M."/>
            <person name="Mori M."/>
            <person name="Tomita M."/>
            <person name="Arakawa K."/>
        </authorList>
    </citation>
    <scope>NUCLEOTIDE SEQUENCE [LARGE SCALE GENOMIC DNA]</scope>
</reference>
<dbReference type="InterPro" id="IPR036291">
    <property type="entry name" value="NAD(P)-bd_dom_sf"/>
</dbReference>
<organism evidence="1 2">
    <name type="scientific">Araneus ventricosus</name>
    <name type="common">Orbweaver spider</name>
    <name type="synonym">Epeira ventricosa</name>
    <dbReference type="NCBI Taxonomy" id="182803"/>
    <lineage>
        <taxon>Eukaryota</taxon>
        <taxon>Metazoa</taxon>
        <taxon>Ecdysozoa</taxon>
        <taxon>Arthropoda</taxon>
        <taxon>Chelicerata</taxon>
        <taxon>Arachnida</taxon>
        <taxon>Araneae</taxon>
        <taxon>Araneomorphae</taxon>
        <taxon>Entelegynae</taxon>
        <taxon>Araneoidea</taxon>
        <taxon>Araneidae</taxon>
        <taxon>Araneus</taxon>
    </lineage>
</organism>
<gene>
    <name evidence="1" type="ORF">AVEN_208342_1</name>
</gene>
<sequence length="255" mass="28194">MLDVPLNFLLIRIELWAVVNNAGILKGFSLEFSSVDDFRDCIDVNLLGYVRVTKAFLPLLRQTKGRIVNVTSIAVTAINSPCDKDAQVDSNDRPPTYLNTGAITQQNCPIKIDIHGKAVPHHLEGFAEDGSSFKLIHLGGSFTGRTATTANPSPMGTLIPSCLLFSPLSKRIPQPYFSKLTPTHTPSRVAFAFVRETRSPSLKSYFSFMTECAKWKTNNIGFPNLSPVYINSHRIFALTKSFGVMYARWSGTAFS</sequence>